<sequence>MQIIGSSGSPKYPTLKPAILAARRSAAILARTTLSKFLLDLPVSGFSACSTVILGECGDHPYSSLESSATSGISTSLPESADKAFSRVLVICKSMSEMHRPRR</sequence>
<evidence type="ECO:0000313" key="2">
    <source>
        <dbReference type="Proteomes" id="UP000670092"/>
    </source>
</evidence>
<proteinExistence type="predicted"/>
<dbReference type="Proteomes" id="UP000670092">
    <property type="component" value="Unassembled WGS sequence"/>
</dbReference>
<dbReference type="EMBL" id="JAEVHI010000002">
    <property type="protein sequence ID" value="KAG5298893.1"/>
    <property type="molecule type" value="Genomic_DNA"/>
</dbReference>
<protein>
    <submittedName>
        <fullName evidence="1">Uncharacterized protein</fullName>
    </submittedName>
</protein>
<evidence type="ECO:0000313" key="1">
    <source>
        <dbReference type="EMBL" id="KAG5298893.1"/>
    </source>
</evidence>
<reference evidence="1 2" key="1">
    <citation type="submission" date="2021-01" db="EMBL/GenBank/DDBJ databases">
        <title>Chromosome-level genome assembly of a human fungal pathogen reveals clustering of transcriptionally co-regulated genes.</title>
        <authorList>
            <person name="Voorhies M."/>
            <person name="Cohen S."/>
            <person name="Shea T.P."/>
            <person name="Petrus S."/>
            <person name="Munoz J.F."/>
            <person name="Poplawski S."/>
            <person name="Goldman W.E."/>
            <person name="Michael T."/>
            <person name="Cuomo C.A."/>
            <person name="Sil A."/>
            <person name="Beyhan S."/>
        </authorList>
    </citation>
    <scope>NUCLEOTIDE SEQUENCE [LARGE SCALE GENOMIC DNA]</scope>
    <source>
        <strain evidence="1 2">G184AR</strain>
    </source>
</reference>
<organism evidence="1 2">
    <name type="scientific">Ajellomyces capsulatus</name>
    <name type="common">Darling's disease fungus</name>
    <name type="synonym">Histoplasma capsulatum</name>
    <dbReference type="NCBI Taxonomy" id="5037"/>
    <lineage>
        <taxon>Eukaryota</taxon>
        <taxon>Fungi</taxon>
        <taxon>Dikarya</taxon>
        <taxon>Ascomycota</taxon>
        <taxon>Pezizomycotina</taxon>
        <taxon>Eurotiomycetes</taxon>
        <taxon>Eurotiomycetidae</taxon>
        <taxon>Onygenales</taxon>
        <taxon>Ajellomycetaceae</taxon>
        <taxon>Histoplasma</taxon>
    </lineage>
</organism>
<comment type="caution">
    <text evidence="1">The sequence shown here is derived from an EMBL/GenBank/DDBJ whole genome shotgun (WGS) entry which is preliminary data.</text>
</comment>
<accession>A0A8H8D3X1</accession>
<gene>
    <name evidence="1" type="ORF">I7I52_09014</name>
</gene>
<dbReference type="AlphaFoldDB" id="A0A8H8D3X1"/>
<name>A0A8H8D3X1_AJECA</name>
<dbReference type="VEuPathDB" id="FungiDB:I7I52_09014"/>